<evidence type="ECO:0000313" key="3">
    <source>
        <dbReference type="Proteomes" id="UP001164929"/>
    </source>
</evidence>
<comment type="caution">
    <text evidence="2">The sequence shown here is derived from an EMBL/GenBank/DDBJ whole genome shotgun (WGS) entry which is preliminary data.</text>
</comment>
<evidence type="ECO:0000256" key="1">
    <source>
        <dbReference type="SAM" id="MobiDB-lite"/>
    </source>
</evidence>
<name>A0AAD6MF11_9ROSI</name>
<gene>
    <name evidence="2" type="ORF">NC653_022225</name>
</gene>
<proteinExistence type="predicted"/>
<dbReference type="AlphaFoldDB" id="A0AAD6MF11"/>
<keyword evidence="3" id="KW-1185">Reference proteome</keyword>
<accession>A0AAD6MF11</accession>
<dbReference type="Proteomes" id="UP001164929">
    <property type="component" value="Chromosome 9"/>
</dbReference>
<organism evidence="2 3">
    <name type="scientific">Populus alba x Populus x berolinensis</name>
    <dbReference type="NCBI Taxonomy" id="444605"/>
    <lineage>
        <taxon>Eukaryota</taxon>
        <taxon>Viridiplantae</taxon>
        <taxon>Streptophyta</taxon>
        <taxon>Embryophyta</taxon>
        <taxon>Tracheophyta</taxon>
        <taxon>Spermatophyta</taxon>
        <taxon>Magnoliopsida</taxon>
        <taxon>eudicotyledons</taxon>
        <taxon>Gunneridae</taxon>
        <taxon>Pentapetalae</taxon>
        <taxon>rosids</taxon>
        <taxon>fabids</taxon>
        <taxon>Malpighiales</taxon>
        <taxon>Salicaceae</taxon>
        <taxon>Saliceae</taxon>
        <taxon>Populus</taxon>
    </lineage>
</organism>
<reference evidence="2" key="1">
    <citation type="journal article" date="2023" name="Mol. Ecol. Resour.">
        <title>Chromosome-level genome assembly of a triploid poplar Populus alba 'Berolinensis'.</title>
        <authorList>
            <person name="Chen S."/>
            <person name="Yu Y."/>
            <person name="Wang X."/>
            <person name="Wang S."/>
            <person name="Zhang T."/>
            <person name="Zhou Y."/>
            <person name="He R."/>
            <person name="Meng N."/>
            <person name="Wang Y."/>
            <person name="Liu W."/>
            <person name="Liu Z."/>
            <person name="Liu J."/>
            <person name="Guo Q."/>
            <person name="Huang H."/>
            <person name="Sederoff R.R."/>
            <person name="Wang G."/>
            <person name="Qu G."/>
            <person name="Chen S."/>
        </authorList>
    </citation>
    <scope>NUCLEOTIDE SEQUENCE</scope>
    <source>
        <strain evidence="2">SC-2020</strain>
    </source>
</reference>
<protein>
    <submittedName>
        <fullName evidence="2">Uncharacterized protein</fullName>
    </submittedName>
</protein>
<sequence length="130" mass="14815">MGTESFERPSPRTFICINIAGVNRPQVPSPVFEYVPPSSDERLKDCLPDYTGRQFHSSKTQDDMASNRSQNYRQNKLPVILPTQETGAKENSAVAQFSRSVLEEYQAKIGRSGAGHRPWRILLALWDYKR</sequence>
<feature type="compositionally biased region" description="Polar residues" evidence="1">
    <location>
        <begin position="54"/>
        <end position="74"/>
    </location>
</feature>
<evidence type="ECO:0000313" key="2">
    <source>
        <dbReference type="EMBL" id="KAJ6983939.1"/>
    </source>
</evidence>
<dbReference type="EMBL" id="JAQIZT010000009">
    <property type="protein sequence ID" value="KAJ6983939.1"/>
    <property type="molecule type" value="Genomic_DNA"/>
</dbReference>
<feature type="region of interest" description="Disordered" evidence="1">
    <location>
        <begin position="49"/>
        <end position="76"/>
    </location>
</feature>